<dbReference type="InterPro" id="IPR014913">
    <property type="entry name" value="YppE-like"/>
</dbReference>
<sequence>MNLANRTQKLKDELDRLKRIYEKNEPPENRSDKVFFSKVKENTTPIYDSLGIWEEQALAIVKEKKINVHPHQITSTRENMELLLMHSYYVDVRRKRYMELNKSVHYIFDQLLHEIS</sequence>
<gene>
    <name evidence="1" type="ORF">SAMN05216389_102218</name>
</gene>
<dbReference type="Gene3D" id="1.20.120.440">
    <property type="entry name" value="YppE-like"/>
    <property type="match status" value="1"/>
</dbReference>
<dbReference type="Pfam" id="PF08807">
    <property type="entry name" value="DUF1798"/>
    <property type="match status" value="1"/>
</dbReference>
<evidence type="ECO:0000313" key="2">
    <source>
        <dbReference type="Proteomes" id="UP000198618"/>
    </source>
</evidence>
<proteinExistence type="predicted"/>
<dbReference type="InterPro" id="IPR023351">
    <property type="entry name" value="YppE-like_sf"/>
</dbReference>
<protein>
    <recommendedName>
        <fullName evidence="3">DUF1798 family protein</fullName>
    </recommendedName>
</protein>
<accession>A0A1H9ZDY3</accession>
<dbReference type="AlphaFoldDB" id="A0A1H9ZDY3"/>
<dbReference type="EMBL" id="FOHE01000002">
    <property type="protein sequence ID" value="SES79834.1"/>
    <property type="molecule type" value="Genomic_DNA"/>
</dbReference>
<name>A0A1H9ZDY3_9BACI</name>
<organism evidence="1 2">
    <name type="scientific">Oceanobacillus limi</name>
    <dbReference type="NCBI Taxonomy" id="930131"/>
    <lineage>
        <taxon>Bacteria</taxon>
        <taxon>Bacillati</taxon>
        <taxon>Bacillota</taxon>
        <taxon>Bacilli</taxon>
        <taxon>Bacillales</taxon>
        <taxon>Bacillaceae</taxon>
        <taxon>Oceanobacillus</taxon>
    </lineage>
</organism>
<reference evidence="1 2" key="1">
    <citation type="submission" date="2016-10" db="EMBL/GenBank/DDBJ databases">
        <authorList>
            <person name="de Groot N.N."/>
        </authorList>
    </citation>
    <scope>NUCLEOTIDE SEQUENCE [LARGE SCALE GENOMIC DNA]</scope>
    <source>
        <strain evidence="1 2">IBRC-M 10780</strain>
    </source>
</reference>
<evidence type="ECO:0008006" key="3">
    <source>
        <dbReference type="Google" id="ProtNLM"/>
    </source>
</evidence>
<keyword evidence="2" id="KW-1185">Reference proteome</keyword>
<dbReference type="RefSeq" id="WP_090866847.1">
    <property type="nucleotide sequence ID" value="NZ_FOHE01000002.1"/>
</dbReference>
<dbReference type="STRING" id="930131.SAMN05216389_102218"/>
<dbReference type="OrthoDB" id="2691485at2"/>
<dbReference type="SUPFAM" id="SSF140415">
    <property type="entry name" value="YppE-like"/>
    <property type="match status" value="1"/>
</dbReference>
<evidence type="ECO:0000313" key="1">
    <source>
        <dbReference type="EMBL" id="SES79834.1"/>
    </source>
</evidence>
<dbReference type="Proteomes" id="UP000198618">
    <property type="component" value="Unassembled WGS sequence"/>
</dbReference>